<dbReference type="EMBL" id="JACEFO010001734">
    <property type="protein sequence ID" value="KAF8715030.1"/>
    <property type="molecule type" value="Genomic_DNA"/>
</dbReference>
<evidence type="ECO:0000313" key="2">
    <source>
        <dbReference type="Proteomes" id="UP000636709"/>
    </source>
</evidence>
<dbReference type="Gene3D" id="3.30.70.100">
    <property type="match status" value="1"/>
</dbReference>
<protein>
    <submittedName>
        <fullName evidence="1">Uncharacterized protein</fullName>
    </submittedName>
</protein>
<organism evidence="1 2">
    <name type="scientific">Digitaria exilis</name>
    <dbReference type="NCBI Taxonomy" id="1010633"/>
    <lineage>
        <taxon>Eukaryota</taxon>
        <taxon>Viridiplantae</taxon>
        <taxon>Streptophyta</taxon>
        <taxon>Embryophyta</taxon>
        <taxon>Tracheophyta</taxon>
        <taxon>Spermatophyta</taxon>
        <taxon>Magnoliopsida</taxon>
        <taxon>Liliopsida</taxon>
        <taxon>Poales</taxon>
        <taxon>Poaceae</taxon>
        <taxon>PACMAD clade</taxon>
        <taxon>Panicoideae</taxon>
        <taxon>Panicodae</taxon>
        <taxon>Paniceae</taxon>
        <taxon>Anthephorinae</taxon>
        <taxon>Digitaria</taxon>
    </lineage>
</organism>
<keyword evidence="2" id="KW-1185">Reference proteome</keyword>
<dbReference type="InterPro" id="IPR042885">
    <property type="entry name" value="HIPP47/16"/>
</dbReference>
<dbReference type="OrthoDB" id="692882at2759"/>
<dbReference type="PANTHER" id="PTHR46932">
    <property type="entry name" value="HEAVY METAL-ASSOCIATED ISOPRENYLATED PLANT PROTEIN 47"/>
    <property type="match status" value="1"/>
</dbReference>
<name>A0A835BWB0_9POAL</name>
<proteinExistence type="predicted"/>
<dbReference type="Proteomes" id="UP000636709">
    <property type="component" value="Unassembled WGS sequence"/>
</dbReference>
<sequence>MKQRIVIEVQMTGDKSRSKALGVQSVAIEGRARNHLVVVGDGLDAVGLTSYLRKKVGGAQIVQVEVVGDGADKTKPATNMMTAVVAGPQQQWQPRYSSYYYSRPSAVHPYTHAGQYCYDDHQSESHPDVDSSCAIM</sequence>
<accession>A0A835BWB0</accession>
<reference evidence="1" key="1">
    <citation type="submission" date="2020-07" db="EMBL/GenBank/DDBJ databases">
        <title>Genome sequence and genetic diversity analysis of an under-domesticated orphan crop, white fonio (Digitaria exilis).</title>
        <authorList>
            <person name="Bennetzen J.L."/>
            <person name="Chen S."/>
            <person name="Ma X."/>
            <person name="Wang X."/>
            <person name="Yssel A.E.J."/>
            <person name="Chaluvadi S.R."/>
            <person name="Johnson M."/>
            <person name="Gangashetty P."/>
            <person name="Hamidou F."/>
            <person name="Sanogo M.D."/>
            <person name="Zwaenepoel A."/>
            <person name="Wallace J."/>
            <person name="Van De Peer Y."/>
            <person name="Van Deynze A."/>
        </authorList>
    </citation>
    <scope>NUCLEOTIDE SEQUENCE</scope>
    <source>
        <tissue evidence="1">Leaves</tissue>
    </source>
</reference>
<comment type="caution">
    <text evidence="1">The sequence shown here is derived from an EMBL/GenBank/DDBJ whole genome shotgun (WGS) entry which is preliminary data.</text>
</comment>
<evidence type="ECO:0000313" key="1">
    <source>
        <dbReference type="EMBL" id="KAF8715030.1"/>
    </source>
</evidence>
<dbReference type="AlphaFoldDB" id="A0A835BWB0"/>
<gene>
    <name evidence="1" type="ORF">HU200_027576</name>
</gene>
<dbReference type="PANTHER" id="PTHR46932:SF19">
    <property type="entry name" value="HMA DOMAIN-CONTAINING PROTEIN"/>
    <property type="match status" value="1"/>
</dbReference>